<organism evidence="1 2">
    <name type="scientific">Clostridium cadaveris</name>
    <dbReference type="NCBI Taxonomy" id="1529"/>
    <lineage>
        <taxon>Bacteria</taxon>
        <taxon>Bacillati</taxon>
        <taxon>Bacillota</taxon>
        <taxon>Clostridia</taxon>
        <taxon>Eubacteriales</taxon>
        <taxon>Clostridiaceae</taxon>
        <taxon>Clostridium</taxon>
    </lineage>
</organism>
<reference evidence="1 2" key="1">
    <citation type="submission" date="2018-03" db="EMBL/GenBank/DDBJ databases">
        <title>The uncultured portion of the human microbiome is neutrally assembled.</title>
        <authorList>
            <person name="Jeraldo P."/>
            <person name="Boardman L."/>
            <person name="White B.A."/>
            <person name="Nelson H."/>
            <person name="Goldenfeld N."/>
            <person name="Chia N."/>
        </authorList>
    </citation>
    <scope>NUCLEOTIDE SEQUENCE [LARGE SCALE GENOMIC DNA]</scope>
    <source>
        <strain evidence="1">CIM:MAG 903</strain>
    </source>
</reference>
<sequence length="96" mass="11771">MGKAIVEKYVSFEEWEEEYFLCTNELRRISNYTGMNFNEVLDLPYSVYLLYKKESWIYAQYSNEEGRELLKTLWRLKQTKANTKKIRKFQHRKEAN</sequence>
<dbReference type="EMBL" id="QAMZ01000011">
    <property type="protein sequence ID" value="PWL55190.1"/>
    <property type="molecule type" value="Genomic_DNA"/>
</dbReference>
<comment type="caution">
    <text evidence="1">The sequence shown here is derived from an EMBL/GenBank/DDBJ whole genome shotgun (WGS) entry which is preliminary data.</text>
</comment>
<dbReference type="AlphaFoldDB" id="A0A316MS15"/>
<proteinExistence type="predicted"/>
<accession>A0A316MS15</accession>
<protein>
    <submittedName>
        <fullName evidence="1">Uncharacterized protein</fullName>
    </submittedName>
</protein>
<dbReference type="RefSeq" id="WP_178312359.1">
    <property type="nucleotide sequence ID" value="NZ_JACATM010000046.1"/>
</dbReference>
<gene>
    <name evidence="1" type="ORF">DBY38_02355</name>
</gene>
<dbReference type="Proteomes" id="UP000246114">
    <property type="component" value="Unassembled WGS sequence"/>
</dbReference>
<evidence type="ECO:0000313" key="1">
    <source>
        <dbReference type="EMBL" id="PWL55190.1"/>
    </source>
</evidence>
<evidence type="ECO:0000313" key="2">
    <source>
        <dbReference type="Proteomes" id="UP000246114"/>
    </source>
</evidence>
<name>A0A316MS15_9CLOT</name>